<proteinExistence type="predicted"/>
<feature type="region of interest" description="Disordered" evidence="1">
    <location>
        <begin position="1"/>
        <end position="30"/>
    </location>
</feature>
<protein>
    <submittedName>
        <fullName evidence="2">Uncharacterized protein</fullName>
    </submittedName>
</protein>
<feature type="non-terminal residue" evidence="2">
    <location>
        <position position="1"/>
    </location>
</feature>
<reference evidence="2" key="1">
    <citation type="submission" date="2014-12" db="EMBL/GenBank/DDBJ databases">
        <title>Insight into the proteome of Arion vulgaris.</title>
        <authorList>
            <person name="Aradska J."/>
            <person name="Bulat T."/>
            <person name="Smidak R."/>
            <person name="Sarate P."/>
            <person name="Gangsoo J."/>
            <person name="Sialana F."/>
            <person name="Bilban M."/>
            <person name="Lubec G."/>
        </authorList>
    </citation>
    <scope>NUCLEOTIDE SEQUENCE</scope>
    <source>
        <tissue evidence="2">Skin</tissue>
    </source>
</reference>
<feature type="compositionally biased region" description="Low complexity" evidence="1">
    <location>
        <begin position="11"/>
        <end position="25"/>
    </location>
</feature>
<name>A0A0B7AVG7_9EUPU</name>
<evidence type="ECO:0000313" key="2">
    <source>
        <dbReference type="EMBL" id="CEK83971.1"/>
    </source>
</evidence>
<evidence type="ECO:0000256" key="1">
    <source>
        <dbReference type="SAM" id="MobiDB-lite"/>
    </source>
</evidence>
<organism evidence="2">
    <name type="scientific">Arion vulgaris</name>
    <dbReference type="NCBI Taxonomy" id="1028688"/>
    <lineage>
        <taxon>Eukaryota</taxon>
        <taxon>Metazoa</taxon>
        <taxon>Spiralia</taxon>
        <taxon>Lophotrochozoa</taxon>
        <taxon>Mollusca</taxon>
        <taxon>Gastropoda</taxon>
        <taxon>Heterobranchia</taxon>
        <taxon>Euthyneura</taxon>
        <taxon>Panpulmonata</taxon>
        <taxon>Eupulmonata</taxon>
        <taxon>Stylommatophora</taxon>
        <taxon>Helicina</taxon>
        <taxon>Arionoidea</taxon>
        <taxon>Arionidae</taxon>
        <taxon>Arion</taxon>
    </lineage>
</organism>
<feature type="non-terminal residue" evidence="2">
    <location>
        <position position="70"/>
    </location>
</feature>
<sequence>HGIEPDTSCLSQHSSFQSFPRSSMSTNTQQKYADTKVETCLGRDFIDHQTTLLFLLLAFTCYKFRHNQGA</sequence>
<dbReference type="EMBL" id="HACG01037106">
    <property type="protein sequence ID" value="CEK83971.1"/>
    <property type="molecule type" value="Transcribed_RNA"/>
</dbReference>
<gene>
    <name evidence="2" type="primary">ORF140016</name>
</gene>
<accession>A0A0B7AVG7</accession>
<dbReference type="AlphaFoldDB" id="A0A0B7AVG7"/>